<keyword evidence="5" id="KW-0804">Transcription</keyword>
<dbReference type="AlphaFoldDB" id="A0A9W9CHF5"/>
<dbReference type="GO" id="GO:0003677">
    <property type="term" value="F:DNA binding"/>
    <property type="evidence" value="ECO:0007669"/>
    <property type="project" value="UniProtKB-KW"/>
</dbReference>
<evidence type="ECO:0000256" key="3">
    <source>
        <dbReference type="ARBA" id="ARBA00023015"/>
    </source>
</evidence>
<name>A0A9W9CHF5_9PLEO</name>
<evidence type="ECO:0000313" key="8">
    <source>
        <dbReference type="Proteomes" id="UP001140560"/>
    </source>
</evidence>
<keyword evidence="8" id="KW-1185">Reference proteome</keyword>
<evidence type="ECO:0000256" key="2">
    <source>
        <dbReference type="ARBA" id="ARBA00022833"/>
    </source>
</evidence>
<dbReference type="PANTHER" id="PTHR36206">
    <property type="entry name" value="ASPERCRYPTIN BIOSYNTHESIS CLUSTER-SPECIFIC TRANSCRIPTION REGULATOR ATNN-RELATED"/>
    <property type="match status" value="1"/>
</dbReference>
<dbReference type="Proteomes" id="UP001140560">
    <property type="component" value="Unassembled WGS sequence"/>
</dbReference>
<organism evidence="7 8">
    <name type="scientific">Neocucurbitaria cava</name>
    <dbReference type="NCBI Taxonomy" id="798079"/>
    <lineage>
        <taxon>Eukaryota</taxon>
        <taxon>Fungi</taxon>
        <taxon>Dikarya</taxon>
        <taxon>Ascomycota</taxon>
        <taxon>Pezizomycotina</taxon>
        <taxon>Dothideomycetes</taxon>
        <taxon>Pleosporomycetidae</taxon>
        <taxon>Pleosporales</taxon>
        <taxon>Pleosporineae</taxon>
        <taxon>Cucurbitariaceae</taxon>
        <taxon>Neocucurbitaria</taxon>
    </lineage>
</organism>
<evidence type="ECO:0000256" key="1">
    <source>
        <dbReference type="ARBA" id="ARBA00022723"/>
    </source>
</evidence>
<keyword evidence="3" id="KW-0805">Transcription regulation</keyword>
<evidence type="ECO:0000256" key="5">
    <source>
        <dbReference type="ARBA" id="ARBA00023163"/>
    </source>
</evidence>
<accession>A0A9W9CHF5</accession>
<keyword evidence="4" id="KW-0238">DNA-binding</keyword>
<keyword evidence="6" id="KW-0539">Nucleus</keyword>
<gene>
    <name evidence="7" type="ORF">N0V83_010535</name>
</gene>
<dbReference type="OrthoDB" id="2593732at2759"/>
<keyword evidence="2" id="KW-0862">Zinc</keyword>
<protein>
    <submittedName>
        <fullName evidence="7">Uncharacterized protein</fullName>
    </submittedName>
</protein>
<reference evidence="7" key="1">
    <citation type="submission" date="2022-10" db="EMBL/GenBank/DDBJ databases">
        <title>Tapping the CABI collections for fungal endophytes: first genome assemblies for Collariella, Neodidymelliopsis, Ascochyta clinopodiicola, Didymella pomorum, Didymosphaeria variabile, Neocosmospora piperis and Neocucurbitaria cava.</title>
        <authorList>
            <person name="Hill R."/>
        </authorList>
    </citation>
    <scope>NUCLEOTIDE SEQUENCE</scope>
    <source>
        <strain evidence="7">IMI 356814</strain>
    </source>
</reference>
<keyword evidence="1" id="KW-0479">Metal-binding</keyword>
<proteinExistence type="predicted"/>
<sequence length="583" mass="66477">MAHSEPAVRHALIALGYLYQTESGSMKHARSRFAAYNNPKILLAHYNKSVRCLVDRIAEPSCPQEITLVTCILFVCIEFMRGNYLTGFEHLTNGLRIISQRQQKQRRLYASPFAATVNSSERFPNESTDTTTMIEEKLVPIFIRGIASALMYGVAAEKVFNIPWPTQTGLKQRPFTTFLDAQKACHELQNASIITIRTMATKFFKQEPIIDEDIRRRDELLDCHRSWYRNLEHLEQAVELPRDEQIAASALRASHYCTFIYVSCAAEVRQTPYDVHTELFEKVLHHAKIIIDSNTLPTLHGAHFTFDISIIPPLYFVACRCRCPIIRRRAVALLERNPPREGLWDAEQHVVVTNRLIEMEESEVDPETGWPVERTRMWSSGIDANMDRDGGFWVSYLPAQWLGAVGPEELKTKLIWERFVRTQGRNLSDITIGMDAIGSPATNLESMLRAHLRTTLEELPHKPKYNVDRVLDDLCFLLSSDLYLYACKPRLRQANLLGYEPAAGVKDPGLVDNGGLSKVLPQPSSDAIVIPFLNMKISWDGKSWATQLRYGESTLLEGRQNNTTKEAGFVQSFHWFCDEAEFL</sequence>
<evidence type="ECO:0000313" key="7">
    <source>
        <dbReference type="EMBL" id="KAJ4362442.1"/>
    </source>
</evidence>
<dbReference type="PANTHER" id="PTHR36206:SF4">
    <property type="entry name" value="HYPOTHETICAL CONSERVED PROTEIN (EUROFUNG)-RELATED"/>
    <property type="match status" value="1"/>
</dbReference>
<evidence type="ECO:0000256" key="6">
    <source>
        <dbReference type="ARBA" id="ARBA00023242"/>
    </source>
</evidence>
<comment type="caution">
    <text evidence="7">The sequence shown here is derived from an EMBL/GenBank/DDBJ whole genome shotgun (WGS) entry which is preliminary data.</text>
</comment>
<dbReference type="GO" id="GO:0046872">
    <property type="term" value="F:metal ion binding"/>
    <property type="evidence" value="ECO:0007669"/>
    <property type="project" value="UniProtKB-KW"/>
</dbReference>
<evidence type="ECO:0000256" key="4">
    <source>
        <dbReference type="ARBA" id="ARBA00023125"/>
    </source>
</evidence>
<dbReference type="EMBL" id="JAPEUY010000021">
    <property type="protein sequence ID" value="KAJ4362442.1"/>
    <property type="molecule type" value="Genomic_DNA"/>
</dbReference>
<dbReference type="InterPro" id="IPR052360">
    <property type="entry name" value="Transcr_Regulatory_Proteins"/>
</dbReference>